<keyword evidence="2" id="KW-0442">Lipid degradation</keyword>
<evidence type="ECO:0000313" key="4">
    <source>
        <dbReference type="EMBL" id="QWC09662.1"/>
    </source>
</evidence>
<dbReference type="InterPro" id="IPR002641">
    <property type="entry name" value="PNPLA_dom"/>
</dbReference>
<proteinExistence type="predicted"/>
<reference evidence="4 5" key="1">
    <citation type="submission" date="2021-05" db="EMBL/GenBank/DDBJ databases">
        <title>Novel species in genus Arthrobacter.</title>
        <authorList>
            <person name="Zhang G."/>
        </authorList>
    </citation>
    <scope>NUCLEOTIDE SEQUENCE [LARGE SCALE GENOMIC DNA]</scope>
    <source>
        <strain evidence="5">zg-ZUI227</strain>
    </source>
</reference>
<name>A0A975QZZ7_9MICC</name>
<evidence type="ECO:0000256" key="1">
    <source>
        <dbReference type="ARBA" id="ARBA00023098"/>
    </source>
</evidence>
<keyword evidence="1 2" id="KW-0443">Lipid metabolism</keyword>
<dbReference type="Proteomes" id="UP000676885">
    <property type="component" value="Chromosome"/>
</dbReference>
<dbReference type="EMBL" id="CP076022">
    <property type="protein sequence ID" value="QWC09662.1"/>
    <property type="molecule type" value="Genomic_DNA"/>
</dbReference>
<dbReference type="InterPro" id="IPR016035">
    <property type="entry name" value="Acyl_Trfase/lysoPLipase"/>
</dbReference>
<dbReference type="SUPFAM" id="SSF52151">
    <property type="entry name" value="FabD/lysophospholipase-like"/>
    <property type="match status" value="1"/>
</dbReference>
<dbReference type="KEGG" id="ajg:KKR91_14485"/>
<dbReference type="Gene3D" id="3.40.1090.10">
    <property type="entry name" value="Cytosolic phospholipase A2 catalytic domain"/>
    <property type="match status" value="2"/>
</dbReference>
<keyword evidence="5" id="KW-1185">Reference proteome</keyword>
<dbReference type="PROSITE" id="PS51635">
    <property type="entry name" value="PNPLA"/>
    <property type="match status" value="1"/>
</dbReference>
<dbReference type="GO" id="GO:0016787">
    <property type="term" value="F:hydrolase activity"/>
    <property type="evidence" value="ECO:0007669"/>
    <property type="project" value="UniProtKB-UniRule"/>
</dbReference>
<feature type="domain" description="PNPLA" evidence="3">
    <location>
        <begin position="13"/>
        <end position="204"/>
    </location>
</feature>
<dbReference type="GO" id="GO:0016042">
    <property type="term" value="P:lipid catabolic process"/>
    <property type="evidence" value="ECO:0007669"/>
    <property type="project" value="UniProtKB-UniRule"/>
</dbReference>
<organism evidence="4 5">
    <name type="scientific">Arthrobacter jiangjiafuii</name>
    <dbReference type="NCBI Taxonomy" id="2817475"/>
    <lineage>
        <taxon>Bacteria</taxon>
        <taxon>Bacillati</taxon>
        <taxon>Actinomycetota</taxon>
        <taxon>Actinomycetes</taxon>
        <taxon>Micrococcales</taxon>
        <taxon>Micrococcaceae</taxon>
        <taxon>Arthrobacter</taxon>
    </lineage>
</organism>
<sequence>MTAGEPSTTGRALVLGGGGLSGIGWEIGLLLGLAERGLDLGAADVVIGTSAGSVVGTRLRSGVALEDAYRRQLAPPGDEIPAALGLRSISKLVGPKLLGGSDAAIGRRIGRAALRARTVDPEVRLAVIEKRIGGGGWPEAPLMITAIDAVSGERRVFDRNTGVGLVDAVAASCAVPTVWPAIPIGGRMYIDGGSVSSTNADLAAGCSAVVAVAPIAQTVRRRWGIRAELAALGPGTRSIALTPDRAARATMGRHSLDPAWRAAAARAGYAGAAAVAEQVREVWG</sequence>
<feature type="short sequence motif" description="GXGXXG" evidence="2">
    <location>
        <begin position="17"/>
        <end position="22"/>
    </location>
</feature>
<dbReference type="Pfam" id="PF01734">
    <property type="entry name" value="Patatin"/>
    <property type="match status" value="1"/>
</dbReference>
<feature type="short sequence motif" description="DGA/G" evidence="2">
    <location>
        <begin position="191"/>
        <end position="193"/>
    </location>
</feature>
<gene>
    <name evidence="4" type="ORF">KKR91_14485</name>
</gene>
<feature type="active site" description="Proton acceptor" evidence="2">
    <location>
        <position position="191"/>
    </location>
</feature>
<evidence type="ECO:0000259" key="3">
    <source>
        <dbReference type="PROSITE" id="PS51635"/>
    </source>
</evidence>
<dbReference type="RefSeq" id="WP_210227749.1">
    <property type="nucleotide sequence ID" value="NZ_CP076022.1"/>
</dbReference>
<feature type="active site" description="Nucleophile" evidence="2">
    <location>
        <position position="50"/>
    </location>
</feature>
<feature type="short sequence motif" description="GXSXG" evidence="2">
    <location>
        <begin position="48"/>
        <end position="52"/>
    </location>
</feature>
<evidence type="ECO:0000256" key="2">
    <source>
        <dbReference type="PROSITE-ProRule" id="PRU01161"/>
    </source>
</evidence>
<dbReference type="AlphaFoldDB" id="A0A975QZZ7"/>
<protein>
    <submittedName>
        <fullName evidence="4">Patatin-like phospholipase family protein</fullName>
    </submittedName>
</protein>
<accession>A0A975QZZ7</accession>
<evidence type="ECO:0000313" key="5">
    <source>
        <dbReference type="Proteomes" id="UP000676885"/>
    </source>
</evidence>
<keyword evidence="2" id="KW-0378">Hydrolase</keyword>